<dbReference type="RefSeq" id="XP_062631124.1">
    <property type="nucleotide sequence ID" value="XM_062775140.1"/>
</dbReference>
<keyword evidence="3" id="KW-0687">Ribonucleoprotein</keyword>
<evidence type="ECO:0000256" key="1">
    <source>
        <dbReference type="ARBA" id="ARBA00006700"/>
    </source>
</evidence>
<dbReference type="SUPFAM" id="SSF54189">
    <property type="entry name" value="Ribosomal proteins S24e, L23 and L15e"/>
    <property type="match status" value="1"/>
</dbReference>
<dbReference type="GO" id="GO:0003735">
    <property type="term" value="F:structural constituent of ribosome"/>
    <property type="evidence" value="ECO:0007669"/>
    <property type="project" value="InterPro"/>
</dbReference>
<evidence type="ECO:0000256" key="3">
    <source>
        <dbReference type="ARBA" id="ARBA00023274"/>
    </source>
</evidence>
<dbReference type="GO" id="GO:0032543">
    <property type="term" value="P:mitochondrial translation"/>
    <property type="evidence" value="ECO:0007669"/>
    <property type="project" value="TreeGrafter"/>
</dbReference>
<dbReference type="GO" id="GO:0005762">
    <property type="term" value="C:mitochondrial large ribosomal subunit"/>
    <property type="evidence" value="ECO:0007669"/>
    <property type="project" value="TreeGrafter"/>
</dbReference>
<sequence>MSRIIRRAFTTFPPMAVSGPSSASTTVPTAVKRRRAEFPFAQKASPLTDPSKFLGKDAEPFPPAMEERYEFLRSRGVLEGEREADRAFFLETMQAYRSRERGHGVTGMKEYAELEAAEGKKDAYISGFEQFFRAAVAKRDGVEYELPENVRPTITGHRIYLPNVQIRLMRNHTPPGEAYDPWIATFRIPPSMTKTDLRSYLLAAYGLEVTFIRTDNYLAPLQRMVGGVIGRPTGSKKNYKRAVVGLKEPFHYPDDVHEMRAGQWGGVEAGEIQAKQREADLEEEYAIEQIKEYRKSLAMKMHKGWRWRAGTHDNAGNTIREIMRRRQEREAAIDAEVAKGRAAAPEEVEESEKVAA</sequence>
<name>A0AAF0YE69_9TREE</name>
<gene>
    <name evidence="6" type="primary">mrp20</name>
    <name evidence="6" type="ORF">LOC62_06G008597</name>
</gene>
<dbReference type="InterPro" id="IPR013025">
    <property type="entry name" value="Ribosomal_uL23-like"/>
</dbReference>
<dbReference type="GeneID" id="87811761"/>
<organism evidence="6 7">
    <name type="scientific">Vanrija pseudolonga</name>
    <dbReference type="NCBI Taxonomy" id="143232"/>
    <lineage>
        <taxon>Eukaryota</taxon>
        <taxon>Fungi</taxon>
        <taxon>Dikarya</taxon>
        <taxon>Basidiomycota</taxon>
        <taxon>Agaricomycotina</taxon>
        <taxon>Tremellomycetes</taxon>
        <taxon>Trichosporonales</taxon>
        <taxon>Trichosporonaceae</taxon>
        <taxon>Vanrija</taxon>
    </lineage>
</organism>
<dbReference type="Proteomes" id="UP000827549">
    <property type="component" value="Chromosome 6"/>
</dbReference>
<dbReference type="Gene3D" id="3.30.70.330">
    <property type="match status" value="1"/>
</dbReference>
<dbReference type="AlphaFoldDB" id="A0AAF0YE69"/>
<dbReference type="InterPro" id="IPR012678">
    <property type="entry name" value="Ribosomal_uL23/eL15/eS24_sf"/>
</dbReference>
<evidence type="ECO:0000256" key="4">
    <source>
        <dbReference type="ARBA" id="ARBA00039977"/>
    </source>
</evidence>
<feature type="region of interest" description="Disordered" evidence="5">
    <location>
        <begin position="336"/>
        <end position="356"/>
    </location>
</feature>
<dbReference type="Pfam" id="PF00276">
    <property type="entry name" value="Ribosomal_L23"/>
    <property type="match status" value="1"/>
</dbReference>
<evidence type="ECO:0000313" key="7">
    <source>
        <dbReference type="Proteomes" id="UP000827549"/>
    </source>
</evidence>
<evidence type="ECO:0000256" key="2">
    <source>
        <dbReference type="ARBA" id="ARBA00022980"/>
    </source>
</evidence>
<dbReference type="EMBL" id="CP086719">
    <property type="protein sequence ID" value="WOO85098.1"/>
    <property type="molecule type" value="Genomic_DNA"/>
</dbReference>
<protein>
    <recommendedName>
        <fullName evidence="4">Large ribosomal subunit protein uL23m</fullName>
    </recommendedName>
</protein>
<keyword evidence="2 6" id="KW-0689">Ribosomal protein</keyword>
<proteinExistence type="inferred from homology"/>
<reference evidence="6" key="1">
    <citation type="submission" date="2023-10" db="EMBL/GenBank/DDBJ databases">
        <authorList>
            <person name="Noh H."/>
        </authorList>
    </citation>
    <scope>NUCLEOTIDE SEQUENCE</scope>
    <source>
        <strain evidence="6">DUCC4014</strain>
    </source>
</reference>
<dbReference type="PANTHER" id="PTHR12059">
    <property type="entry name" value="RIBOSOMAL PROTEIN L23-RELATED"/>
    <property type="match status" value="1"/>
</dbReference>
<comment type="similarity">
    <text evidence="1">Belongs to the universal ribosomal protein uL23 family.</text>
</comment>
<evidence type="ECO:0000256" key="5">
    <source>
        <dbReference type="SAM" id="MobiDB-lite"/>
    </source>
</evidence>
<evidence type="ECO:0000313" key="6">
    <source>
        <dbReference type="EMBL" id="WOO85098.1"/>
    </source>
</evidence>
<dbReference type="InterPro" id="IPR012677">
    <property type="entry name" value="Nucleotide-bd_a/b_plait_sf"/>
</dbReference>
<accession>A0AAF0YE69</accession>
<dbReference type="PANTHER" id="PTHR12059:SF5">
    <property type="entry name" value="LARGE RIBOSOMAL SUBUNIT PROTEIN UL23M"/>
    <property type="match status" value="1"/>
</dbReference>
<keyword evidence="7" id="KW-1185">Reference proteome</keyword>